<dbReference type="AlphaFoldDB" id="B2A5T9"/>
<comment type="similarity">
    <text evidence="1 5">Belongs to the 5-formyltetrahydrofolate cyclo-ligase family.</text>
</comment>
<gene>
    <name evidence="6" type="ordered locus">Nther_0436</name>
</gene>
<dbReference type="eggNOG" id="COG0212">
    <property type="taxonomic scope" value="Bacteria"/>
</dbReference>
<dbReference type="NCBIfam" id="TIGR02727">
    <property type="entry name" value="MTHFS_bact"/>
    <property type="match status" value="1"/>
</dbReference>
<feature type="binding site" evidence="4">
    <location>
        <position position="52"/>
    </location>
    <ligand>
        <name>substrate</name>
    </ligand>
</feature>
<dbReference type="Pfam" id="PF01812">
    <property type="entry name" value="5-FTHF_cyc-lig"/>
    <property type="match status" value="1"/>
</dbReference>
<evidence type="ECO:0000256" key="1">
    <source>
        <dbReference type="ARBA" id="ARBA00010638"/>
    </source>
</evidence>
<dbReference type="RefSeq" id="WP_012446919.1">
    <property type="nucleotide sequence ID" value="NC_010718.1"/>
</dbReference>
<dbReference type="InterPro" id="IPR024185">
    <property type="entry name" value="FTHF_cligase-like_sf"/>
</dbReference>
<dbReference type="FunCoup" id="B2A5T9">
    <property type="interactions" value="233"/>
</dbReference>
<keyword evidence="7" id="KW-1185">Reference proteome</keyword>
<dbReference type="GO" id="GO:0030272">
    <property type="term" value="F:5-formyltetrahydrofolate cyclo-ligase activity"/>
    <property type="evidence" value="ECO:0007669"/>
    <property type="project" value="UniProtKB-EC"/>
</dbReference>
<feature type="binding site" evidence="4">
    <location>
        <begin position="6"/>
        <end position="10"/>
    </location>
    <ligand>
        <name>ATP</name>
        <dbReference type="ChEBI" id="CHEBI:30616"/>
    </ligand>
</feature>
<keyword evidence="3 4" id="KW-0067">ATP-binding</keyword>
<evidence type="ECO:0000256" key="4">
    <source>
        <dbReference type="PIRSR" id="PIRSR006806-1"/>
    </source>
</evidence>
<dbReference type="GO" id="GO:0035999">
    <property type="term" value="P:tetrahydrofolate interconversion"/>
    <property type="evidence" value="ECO:0007669"/>
    <property type="project" value="TreeGrafter"/>
</dbReference>
<evidence type="ECO:0000256" key="3">
    <source>
        <dbReference type="ARBA" id="ARBA00022840"/>
    </source>
</evidence>
<dbReference type="OrthoDB" id="9801938at2"/>
<dbReference type="InterPro" id="IPR037171">
    <property type="entry name" value="NagB/RpiA_transferase-like"/>
</dbReference>
<dbReference type="Gene3D" id="3.40.50.10420">
    <property type="entry name" value="NagB/RpiA/CoA transferase-like"/>
    <property type="match status" value="1"/>
</dbReference>
<evidence type="ECO:0000256" key="5">
    <source>
        <dbReference type="RuleBase" id="RU361279"/>
    </source>
</evidence>
<comment type="catalytic activity">
    <reaction evidence="5">
        <text>(6S)-5-formyl-5,6,7,8-tetrahydrofolate + ATP = (6R)-5,10-methenyltetrahydrofolate + ADP + phosphate</text>
        <dbReference type="Rhea" id="RHEA:10488"/>
        <dbReference type="ChEBI" id="CHEBI:30616"/>
        <dbReference type="ChEBI" id="CHEBI:43474"/>
        <dbReference type="ChEBI" id="CHEBI:57455"/>
        <dbReference type="ChEBI" id="CHEBI:57457"/>
        <dbReference type="ChEBI" id="CHEBI:456216"/>
        <dbReference type="EC" id="6.3.3.2"/>
    </reaction>
</comment>
<reference evidence="6 7" key="1">
    <citation type="submission" date="2008-04" db="EMBL/GenBank/DDBJ databases">
        <title>Complete sequence of chromosome of Natranaerobius thermophilus JW/NM-WN-LF.</title>
        <authorList>
            <consortium name="US DOE Joint Genome Institute"/>
            <person name="Copeland A."/>
            <person name="Lucas S."/>
            <person name="Lapidus A."/>
            <person name="Glavina del Rio T."/>
            <person name="Dalin E."/>
            <person name="Tice H."/>
            <person name="Bruce D."/>
            <person name="Goodwin L."/>
            <person name="Pitluck S."/>
            <person name="Chertkov O."/>
            <person name="Brettin T."/>
            <person name="Detter J.C."/>
            <person name="Han C."/>
            <person name="Kuske C.R."/>
            <person name="Schmutz J."/>
            <person name="Larimer F."/>
            <person name="Land M."/>
            <person name="Hauser L."/>
            <person name="Kyrpides N."/>
            <person name="Lykidis A."/>
            <person name="Mesbah N.M."/>
            <person name="Wiegel J."/>
        </authorList>
    </citation>
    <scope>NUCLEOTIDE SEQUENCE [LARGE SCALE GENOMIC DNA]</scope>
    <source>
        <strain evidence="7">ATCC BAA-1301 / DSM 18059 / JW/NM-WN-LF</strain>
    </source>
</reference>
<keyword evidence="5" id="KW-0460">Magnesium</keyword>
<reference evidence="6 7" key="2">
    <citation type="journal article" date="2011" name="J. Bacteriol.">
        <title>Complete genome sequence of the anaerobic, halophilic alkalithermophile Natranaerobius thermophilus JW/NM-WN-LF.</title>
        <authorList>
            <person name="Zhao B."/>
            <person name="Mesbah N.M."/>
            <person name="Dalin E."/>
            <person name="Goodwin L."/>
            <person name="Nolan M."/>
            <person name="Pitluck S."/>
            <person name="Chertkov O."/>
            <person name="Brettin T.S."/>
            <person name="Han J."/>
            <person name="Larimer F.W."/>
            <person name="Land M.L."/>
            <person name="Hauser L."/>
            <person name="Kyrpides N."/>
            <person name="Wiegel J."/>
        </authorList>
    </citation>
    <scope>NUCLEOTIDE SEQUENCE [LARGE SCALE GENOMIC DNA]</scope>
    <source>
        <strain evidence="7">ATCC BAA-1301 / DSM 18059 / JW/NM-WN-LF</strain>
    </source>
</reference>
<comment type="cofactor">
    <cofactor evidence="5">
        <name>Mg(2+)</name>
        <dbReference type="ChEBI" id="CHEBI:18420"/>
    </cofactor>
</comment>
<feature type="binding site" evidence="4">
    <location>
        <begin position="137"/>
        <end position="145"/>
    </location>
    <ligand>
        <name>ATP</name>
        <dbReference type="ChEBI" id="CHEBI:30616"/>
    </ligand>
</feature>
<dbReference type="InterPro" id="IPR002698">
    <property type="entry name" value="FTHF_cligase"/>
</dbReference>
<keyword evidence="2 4" id="KW-0547">Nucleotide-binding</keyword>
<dbReference type="GO" id="GO:0009396">
    <property type="term" value="P:folic acid-containing compound biosynthetic process"/>
    <property type="evidence" value="ECO:0007669"/>
    <property type="project" value="TreeGrafter"/>
</dbReference>
<dbReference type="EC" id="6.3.3.2" evidence="5"/>
<dbReference type="InParanoid" id="B2A5T9"/>
<accession>B2A5T9</accession>
<dbReference type="EMBL" id="CP001034">
    <property type="protein sequence ID" value="ACB84032.1"/>
    <property type="molecule type" value="Genomic_DNA"/>
</dbReference>
<evidence type="ECO:0000256" key="2">
    <source>
        <dbReference type="ARBA" id="ARBA00022741"/>
    </source>
</evidence>
<protein>
    <recommendedName>
        <fullName evidence="5">5-formyltetrahydrofolate cyclo-ligase</fullName>
        <ecNumber evidence="5">6.3.3.2</ecNumber>
    </recommendedName>
</protein>
<sequence length="201" mass="22753">MGKEVKAKLRKQMTSKRKSITEKFRRSASDKIINTLITKFLTDDIAMIMTYIATKGEVDTYPLIKYGLDKGVGICVPRTFKQTNEMEPVRINDLDRDLQPGSYGIPEPVTELTKSVSISDIDIVIVPGVAFDESGYRLGFGGGYYDKFINSLAPSTKNIALAYEFQIFEKLPRDSWDKPVHAIITEKQTRFINKSFPGQRE</sequence>
<dbReference type="PANTHER" id="PTHR23407">
    <property type="entry name" value="ATPASE INHIBITOR/5-FORMYLTETRAHYDROFOLATE CYCLO-LIGASE"/>
    <property type="match status" value="1"/>
</dbReference>
<dbReference type="GO" id="GO:0005524">
    <property type="term" value="F:ATP binding"/>
    <property type="evidence" value="ECO:0007669"/>
    <property type="project" value="UniProtKB-KW"/>
</dbReference>
<name>B2A5T9_NATTJ</name>
<evidence type="ECO:0000313" key="7">
    <source>
        <dbReference type="Proteomes" id="UP000001683"/>
    </source>
</evidence>
<dbReference type="PANTHER" id="PTHR23407:SF1">
    <property type="entry name" value="5-FORMYLTETRAHYDROFOLATE CYCLO-LIGASE"/>
    <property type="match status" value="1"/>
</dbReference>
<dbReference type="Proteomes" id="UP000001683">
    <property type="component" value="Chromosome"/>
</dbReference>
<dbReference type="GO" id="GO:0046872">
    <property type="term" value="F:metal ion binding"/>
    <property type="evidence" value="ECO:0007669"/>
    <property type="project" value="UniProtKB-KW"/>
</dbReference>
<dbReference type="HOGENOM" id="CLU_066245_2_2_9"/>
<dbReference type="SUPFAM" id="SSF100950">
    <property type="entry name" value="NagB/RpiA/CoA transferase-like"/>
    <property type="match status" value="1"/>
</dbReference>
<keyword evidence="5" id="KW-0479">Metal-binding</keyword>
<dbReference type="PIRSF" id="PIRSF006806">
    <property type="entry name" value="FTHF_cligase"/>
    <property type="match status" value="1"/>
</dbReference>
<dbReference type="KEGG" id="nth:Nther_0436"/>
<evidence type="ECO:0000313" key="6">
    <source>
        <dbReference type="EMBL" id="ACB84032.1"/>
    </source>
</evidence>
<organism evidence="6 7">
    <name type="scientific">Natranaerobius thermophilus (strain ATCC BAA-1301 / DSM 18059 / JW/NM-WN-LF)</name>
    <dbReference type="NCBI Taxonomy" id="457570"/>
    <lineage>
        <taxon>Bacteria</taxon>
        <taxon>Bacillati</taxon>
        <taxon>Bacillota</taxon>
        <taxon>Clostridia</taxon>
        <taxon>Natranaerobiales</taxon>
        <taxon>Natranaerobiaceae</taxon>
        <taxon>Natranaerobius</taxon>
    </lineage>
</organism>
<proteinExistence type="inferred from homology"/>
<feature type="binding site" evidence="4">
    <location>
        <position position="57"/>
    </location>
    <ligand>
        <name>substrate</name>
    </ligand>
</feature>
<keyword evidence="6" id="KW-0436">Ligase</keyword>
<dbReference type="STRING" id="457570.Nther_0436"/>